<dbReference type="Gene3D" id="3.10.620.30">
    <property type="match status" value="1"/>
</dbReference>
<dbReference type="AlphaFoldDB" id="A0A0F6U1L5"/>
<dbReference type="PATRIC" id="fig|1641812.3.peg.231"/>
<evidence type="ECO:0000313" key="3">
    <source>
        <dbReference type="Proteomes" id="UP000034103"/>
    </source>
</evidence>
<dbReference type="PANTHER" id="PTHR46333:SF2">
    <property type="entry name" value="CYTOKINESIS PROTEIN 3"/>
    <property type="match status" value="1"/>
</dbReference>
<evidence type="ECO:0000259" key="1">
    <source>
        <dbReference type="SMART" id="SM00460"/>
    </source>
</evidence>
<dbReference type="EMBL" id="CP011304">
    <property type="protein sequence ID" value="AKE62586.1"/>
    <property type="molecule type" value="Genomic_DNA"/>
</dbReference>
<organism evidence="2 3">
    <name type="scientific">Microcystis aeruginosa NIES-2549</name>
    <dbReference type="NCBI Taxonomy" id="1641812"/>
    <lineage>
        <taxon>Bacteria</taxon>
        <taxon>Bacillati</taxon>
        <taxon>Cyanobacteriota</taxon>
        <taxon>Cyanophyceae</taxon>
        <taxon>Oscillatoriophycideae</taxon>
        <taxon>Chroococcales</taxon>
        <taxon>Microcystaceae</taxon>
        <taxon>Microcystis</taxon>
    </lineage>
</organism>
<dbReference type="InterPro" id="IPR002931">
    <property type="entry name" value="Transglutaminase-like"/>
</dbReference>
<accession>A0A0F6U1L5</accession>
<dbReference type="InterPro" id="IPR038765">
    <property type="entry name" value="Papain-like_cys_pep_sf"/>
</dbReference>
<reference evidence="2 3" key="1">
    <citation type="journal article" date="2015" name="Genome Announc.">
        <title>Complete Genome Sequence of Microcystis aeruginosa NIES-2549, a Bloom-Forming Cyanobacterium from Lake Kasumigaura, Japan.</title>
        <authorList>
            <person name="Yamaguchi H."/>
            <person name="Suzuki S."/>
            <person name="Tanabe Y."/>
            <person name="Osana Y."/>
            <person name="Shimura Y."/>
            <person name="Ishida K."/>
            <person name="Kawachi M."/>
        </authorList>
    </citation>
    <scope>NUCLEOTIDE SEQUENCE [LARGE SCALE GENOMIC DNA]</scope>
    <source>
        <strain evidence="2 3">NIES-2549</strain>
    </source>
</reference>
<name>A0A0F6U1L5_MICAE</name>
<proteinExistence type="predicted"/>
<dbReference type="Pfam" id="PF23265">
    <property type="entry name" value="Ig-like_KY"/>
    <property type="match status" value="1"/>
</dbReference>
<evidence type="ECO:0000313" key="2">
    <source>
        <dbReference type="EMBL" id="AKE62586.1"/>
    </source>
</evidence>
<gene>
    <name evidence="2" type="ORF">MYAER_0222</name>
</gene>
<sequence>MAYKRNYRRRKNRQSGRTIPGIFIFLVLISFGMAFKNQSSQLLRNFQSFKPANDLIYNTNNLQLSQPIIPGNDPQVRQGNYQNIDPLARSINYSGNSLSELATILSKYAKTEAEKARIIYVWITHNITYDVASFFRGNYGDASAYTVLKNRLAVCSGYANLYQALAEKMGLKSAVVIGYAKGLGYLVGNGSDANHAWNTVRINNAWYLIDATWGAGVVNNNQFQRQFNPHYFATPPAQLIYSHFPEQTQWQLLPKVYRKQQFDSWPIVTSQFFRDGIKLVNYKSYNIQSSGMTEVILQVPTHTQISAQLQQNNLPINGHLPLIQRVNGQAIIKVSFPQTGTYDLMVFSKNKSDQNHFNHALSYRITSNARGVPIPKTFATFEENNTYLYSPTIAKLTKNQLANFKIEVPNALAVVIIDQSSGNWTPLTKSGNLFFGNVKVGSGKITIAGKFTDGNNYASLVEYE</sequence>
<dbReference type="SMART" id="SM00460">
    <property type="entry name" value="TGc"/>
    <property type="match status" value="1"/>
</dbReference>
<dbReference type="Proteomes" id="UP000034103">
    <property type="component" value="Chromosome"/>
</dbReference>
<dbReference type="InterPro" id="IPR052557">
    <property type="entry name" value="CAP/Cytokinesis_protein"/>
</dbReference>
<dbReference type="InterPro" id="IPR056564">
    <property type="entry name" value="Ig-like_KY"/>
</dbReference>
<dbReference type="GO" id="GO:0005737">
    <property type="term" value="C:cytoplasm"/>
    <property type="evidence" value="ECO:0007669"/>
    <property type="project" value="TreeGrafter"/>
</dbReference>
<feature type="domain" description="Transglutaminase-like" evidence="1">
    <location>
        <begin position="147"/>
        <end position="213"/>
    </location>
</feature>
<dbReference type="HOGENOM" id="CLU_047114_0_0_3"/>
<dbReference type="RefSeq" id="WP_046660605.1">
    <property type="nucleotide sequence ID" value="NZ_CP011304.1"/>
</dbReference>
<dbReference type="Pfam" id="PF01841">
    <property type="entry name" value="Transglut_core"/>
    <property type="match status" value="1"/>
</dbReference>
<dbReference type="SUPFAM" id="SSF54001">
    <property type="entry name" value="Cysteine proteinases"/>
    <property type="match status" value="1"/>
</dbReference>
<dbReference type="PANTHER" id="PTHR46333">
    <property type="entry name" value="CYTOKINESIS PROTEIN 3"/>
    <property type="match status" value="1"/>
</dbReference>
<protein>
    <submittedName>
        <fullName evidence="2">Kyphoscoliosis</fullName>
    </submittedName>
</protein>